<organism evidence="1 2">
    <name type="scientific">Planktomarina temperata RCA23</name>
    <dbReference type="NCBI Taxonomy" id="666509"/>
    <lineage>
        <taxon>Bacteria</taxon>
        <taxon>Pseudomonadati</taxon>
        <taxon>Pseudomonadota</taxon>
        <taxon>Alphaproteobacteria</taxon>
        <taxon>Rhodobacterales</taxon>
        <taxon>Paracoccaceae</taxon>
        <taxon>Planktomarina</taxon>
    </lineage>
</organism>
<name>A0AAN0VI33_9RHOB</name>
<dbReference type="KEGG" id="ptp:RCA23_c10410"/>
<evidence type="ECO:0000313" key="2">
    <source>
        <dbReference type="Proteomes" id="UP000028680"/>
    </source>
</evidence>
<dbReference type="Proteomes" id="UP000028680">
    <property type="component" value="Chromosome"/>
</dbReference>
<evidence type="ECO:0000313" key="1">
    <source>
        <dbReference type="EMBL" id="AII86592.1"/>
    </source>
</evidence>
<keyword evidence="2" id="KW-1185">Reference proteome</keyword>
<protein>
    <recommendedName>
        <fullName evidence="3">Glycosyl transferase</fullName>
    </recommendedName>
</protein>
<dbReference type="AlphaFoldDB" id="A0AAN0VI33"/>
<reference evidence="1 2" key="1">
    <citation type="journal article" date="2014" name="ISME J.">
        <title>Adaptation of an abundant Roseobacter RCA organism to pelagic systems revealed by genomic and transcriptomic analyses.</title>
        <authorList>
            <person name="Voget S."/>
            <person name="Wemheuer B."/>
            <person name="Brinkhoff T."/>
            <person name="Vollmers J."/>
            <person name="Dietrich S."/>
            <person name="Giebel H.A."/>
            <person name="Beardsley C."/>
            <person name="Sardemann C."/>
            <person name="Bakenhus I."/>
            <person name="Billerbeck S."/>
            <person name="Daniel R."/>
            <person name="Simon M."/>
        </authorList>
    </citation>
    <scope>NUCLEOTIDE SEQUENCE [LARGE SCALE GENOMIC DNA]</scope>
    <source>
        <strain evidence="1 2">RCA23</strain>
    </source>
</reference>
<evidence type="ECO:0008006" key="3">
    <source>
        <dbReference type="Google" id="ProtNLM"/>
    </source>
</evidence>
<sequence length="257" mass="29637">MRLWMLQKEYFMRFLQSLEKNYRRLRDDYRRRAQNEILKQRWAGKSDRPPVAQANGPSGLDRCEIHYINLKHREDRRAEIQSEFKALGVTRFARFEAIADANGALGCAKSHETVLSSASILEDQLLMICEDDCQFIADRAAIDAAIEEFFFNPHLDVLCLAYNAENGFAISQNLMITSDTQTMSCYILKAPATAPVLDSVRFSVDNLSRGGAGYDYAIDRVWKRLQRQMFFALTKDHFARQRPSFSDIEKSHQDYGL</sequence>
<gene>
    <name evidence="1" type="ORF">RCA23_c10410</name>
</gene>
<dbReference type="EMBL" id="CP003984">
    <property type="protein sequence ID" value="AII86592.1"/>
    <property type="molecule type" value="Genomic_DNA"/>
</dbReference>
<accession>A0AAN0VI33</accession>
<proteinExistence type="predicted"/>